<evidence type="ECO:0000256" key="5">
    <source>
        <dbReference type="ARBA" id="ARBA00022777"/>
    </source>
</evidence>
<feature type="coiled-coil region" evidence="9">
    <location>
        <begin position="165"/>
        <end position="222"/>
    </location>
</feature>
<feature type="transmembrane region" description="Helical" evidence="10">
    <location>
        <begin position="422"/>
        <end position="443"/>
    </location>
</feature>
<evidence type="ECO:0000256" key="1">
    <source>
        <dbReference type="ARBA" id="ARBA00007316"/>
    </source>
</evidence>
<dbReference type="STRING" id="211165.GCA_000317285_01551"/>
<dbReference type="PANTHER" id="PTHR32309">
    <property type="entry name" value="TYROSINE-PROTEIN KINASE"/>
    <property type="match status" value="1"/>
</dbReference>
<dbReference type="FunFam" id="3.40.50.300:FF:000527">
    <property type="entry name" value="Tyrosine-protein kinase etk"/>
    <property type="match status" value="1"/>
</dbReference>
<dbReference type="SUPFAM" id="SSF52540">
    <property type="entry name" value="P-loop containing nucleoside triphosphate hydrolases"/>
    <property type="match status" value="1"/>
</dbReference>
<evidence type="ECO:0000256" key="2">
    <source>
        <dbReference type="ARBA" id="ARBA00011903"/>
    </source>
</evidence>
<comment type="catalytic activity">
    <reaction evidence="8">
        <text>L-tyrosyl-[protein] + ATP = O-phospho-L-tyrosyl-[protein] + ADP + H(+)</text>
        <dbReference type="Rhea" id="RHEA:10596"/>
        <dbReference type="Rhea" id="RHEA-COMP:10136"/>
        <dbReference type="Rhea" id="RHEA-COMP:20101"/>
        <dbReference type="ChEBI" id="CHEBI:15378"/>
        <dbReference type="ChEBI" id="CHEBI:30616"/>
        <dbReference type="ChEBI" id="CHEBI:46858"/>
        <dbReference type="ChEBI" id="CHEBI:61978"/>
        <dbReference type="ChEBI" id="CHEBI:456216"/>
        <dbReference type="EC" id="2.7.10.2"/>
    </reaction>
</comment>
<sequence length="701" mass="77506">MEEYLQYWLIFKRRWLPVSIVFFTVVALSIVKTLLETPIYQATAQLVLKKNATSSLTGVGSQLGQLENSVSGKPMGTEVAVLRSLPIAERTINALSLNLNPLVFLKELQVKNIEQTDILEISYADTNPRMAASIVNTLMKIYIENDIDINRAQTRSARSFIAQQLPLSKAALQAAEKKLQDFKQQYKVLDLKSEATSSVTILTDLEKQVAETISELASQTAKMKSIKQLFGVNSQEAVVAGFASESPSTSLVLGQLKETQQKIEMARLRLTDNHPTVINLKEQETVLKQELKRHIEQSFIGEAGRLNKSKDSESIVQLKPQGLQQGLLTNYASAEAERLSLQVRLKALAEMIQSYRQRADTIPQLELQQRQLEREISATESSYQTLLARYQELQVAENLQVSNARVITPALIPTVPIKSRQYINLLQGFIGGILLGVATAFILEKMDKTIKTPESARELLGYNLLGYIPPFTNNSPIPEVVVKNKPDSPVSEAFRILQTNLRFFNSKQHIKVIVVSSAVPQEGKSTIAANLAFSISQIGRKVLLVDADFRRPSQDKIWNIMNHAGLTNVIKSQLDLDNAMTKVTSNLQVITAGEQTNNPSALINSTQMAVFIAQVAQKYDFVIIDSPPFTVAADATILGKLANGILLVVRPGVVDADSASLAKELLEKAGQNVLGIAVNGVVDKQKYYGDYHYGNYAKSKV</sequence>
<dbReference type="GO" id="GO:0005886">
    <property type="term" value="C:plasma membrane"/>
    <property type="evidence" value="ECO:0007669"/>
    <property type="project" value="UniProtKB-ARBA"/>
</dbReference>
<comment type="caution">
    <text evidence="12">The sequence shown here is derived from an EMBL/GenBank/DDBJ whole genome shotgun (WGS) entry which is preliminary data.</text>
</comment>
<dbReference type="EC" id="2.7.10.2" evidence="2"/>
<dbReference type="InterPro" id="IPR050445">
    <property type="entry name" value="Bact_polysacc_biosynth/exp"/>
</dbReference>
<comment type="similarity">
    <text evidence="1">Belongs to the CpsD/CapB family.</text>
</comment>
<keyword evidence="7" id="KW-0829">Tyrosine-protein kinase</keyword>
<dbReference type="NCBIfam" id="TIGR01007">
    <property type="entry name" value="eps_fam"/>
    <property type="match status" value="1"/>
</dbReference>
<evidence type="ECO:0000313" key="13">
    <source>
        <dbReference type="Proteomes" id="UP000268857"/>
    </source>
</evidence>
<dbReference type="OrthoDB" id="9758283at2"/>
<dbReference type="Pfam" id="PF10609">
    <property type="entry name" value="ParA"/>
    <property type="match status" value="1"/>
</dbReference>
<evidence type="ECO:0000256" key="10">
    <source>
        <dbReference type="SAM" id="Phobius"/>
    </source>
</evidence>
<keyword evidence="5" id="KW-0418">Kinase</keyword>
<organism evidence="12 13">
    <name type="scientific">Chlorogloeopsis fritschii PCC 6912</name>
    <dbReference type="NCBI Taxonomy" id="211165"/>
    <lineage>
        <taxon>Bacteria</taxon>
        <taxon>Bacillati</taxon>
        <taxon>Cyanobacteriota</taxon>
        <taxon>Cyanophyceae</taxon>
        <taxon>Nostocales</taxon>
        <taxon>Chlorogloeopsidaceae</taxon>
        <taxon>Chlorogloeopsis</taxon>
    </lineage>
</organism>
<dbReference type="Proteomes" id="UP000268857">
    <property type="component" value="Unassembled WGS sequence"/>
</dbReference>
<evidence type="ECO:0000259" key="11">
    <source>
        <dbReference type="Pfam" id="PF13807"/>
    </source>
</evidence>
<keyword evidence="3" id="KW-0808">Transferase</keyword>
<dbReference type="RefSeq" id="WP_016877366.1">
    <property type="nucleotide sequence ID" value="NZ_AJLN01000051.1"/>
</dbReference>
<keyword evidence="10" id="KW-0472">Membrane</keyword>
<evidence type="ECO:0000256" key="8">
    <source>
        <dbReference type="ARBA" id="ARBA00051245"/>
    </source>
</evidence>
<dbReference type="PANTHER" id="PTHR32309:SF13">
    <property type="entry name" value="FERRIC ENTEROBACTIN TRANSPORT PROTEIN FEPE"/>
    <property type="match status" value="1"/>
</dbReference>
<feature type="coiled-coil region" evidence="9">
    <location>
        <begin position="331"/>
        <end position="389"/>
    </location>
</feature>
<dbReference type="GO" id="GO:0005524">
    <property type="term" value="F:ATP binding"/>
    <property type="evidence" value="ECO:0007669"/>
    <property type="project" value="UniProtKB-KW"/>
</dbReference>
<dbReference type="InterPro" id="IPR005702">
    <property type="entry name" value="Wzc-like_C"/>
</dbReference>
<feature type="transmembrane region" description="Helical" evidence="10">
    <location>
        <begin position="15"/>
        <end position="35"/>
    </location>
</feature>
<dbReference type="GO" id="GO:0042802">
    <property type="term" value="F:identical protein binding"/>
    <property type="evidence" value="ECO:0007669"/>
    <property type="project" value="UniProtKB-ARBA"/>
</dbReference>
<accession>A0A3S0Y9N9</accession>
<keyword evidence="10" id="KW-1133">Transmembrane helix</keyword>
<evidence type="ECO:0000256" key="4">
    <source>
        <dbReference type="ARBA" id="ARBA00022741"/>
    </source>
</evidence>
<evidence type="ECO:0000256" key="9">
    <source>
        <dbReference type="SAM" id="Coils"/>
    </source>
</evidence>
<keyword evidence="9" id="KW-0175">Coiled coil</keyword>
<dbReference type="InterPro" id="IPR027417">
    <property type="entry name" value="P-loop_NTPase"/>
</dbReference>
<keyword evidence="10" id="KW-0812">Transmembrane</keyword>
<dbReference type="AlphaFoldDB" id="A0A3S0Y9N9"/>
<feature type="domain" description="Tyrosine-protein kinase G-rich" evidence="11">
    <location>
        <begin position="371"/>
        <end position="442"/>
    </location>
</feature>
<dbReference type="Gene3D" id="3.40.50.300">
    <property type="entry name" value="P-loop containing nucleotide triphosphate hydrolases"/>
    <property type="match status" value="1"/>
</dbReference>
<keyword evidence="4" id="KW-0547">Nucleotide-binding</keyword>
<keyword evidence="13" id="KW-1185">Reference proteome</keyword>
<dbReference type="InterPro" id="IPR032807">
    <property type="entry name" value="GNVR"/>
</dbReference>
<dbReference type="CDD" id="cd05387">
    <property type="entry name" value="BY-kinase"/>
    <property type="match status" value="1"/>
</dbReference>
<keyword evidence="6" id="KW-0067">ATP-binding</keyword>
<evidence type="ECO:0000256" key="7">
    <source>
        <dbReference type="ARBA" id="ARBA00023137"/>
    </source>
</evidence>
<reference evidence="12 13" key="1">
    <citation type="journal article" date="2019" name="Genome Biol. Evol.">
        <title>Day and night: Metabolic profiles and evolutionary relationships of six axenic non-marine cyanobacteria.</title>
        <authorList>
            <person name="Will S.E."/>
            <person name="Henke P."/>
            <person name="Boedeker C."/>
            <person name="Huang S."/>
            <person name="Brinkmann H."/>
            <person name="Rohde M."/>
            <person name="Jarek M."/>
            <person name="Friedl T."/>
            <person name="Seufert S."/>
            <person name="Schumacher M."/>
            <person name="Overmann J."/>
            <person name="Neumann-Schaal M."/>
            <person name="Petersen J."/>
        </authorList>
    </citation>
    <scope>NUCLEOTIDE SEQUENCE [LARGE SCALE GENOMIC DNA]</scope>
    <source>
        <strain evidence="12 13">PCC 6912</strain>
    </source>
</reference>
<gene>
    <name evidence="12" type="ORF">PCC6912_32210</name>
</gene>
<dbReference type="EMBL" id="RSCJ01000012">
    <property type="protein sequence ID" value="RUR79685.1"/>
    <property type="molecule type" value="Genomic_DNA"/>
</dbReference>
<dbReference type="Pfam" id="PF13807">
    <property type="entry name" value="GNVR"/>
    <property type="match status" value="1"/>
</dbReference>
<evidence type="ECO:0000256" key="3">
    <source>
        <dbReference type="ARBA" id="ARBA00022679"/>
    </source>
</evidence>
<name>A0A3S0Y9N9_CHLFR</name>
<protein>
    <recommendedName>
        <fullName evidence="2">non-specific protein-tyrosine kinase</fullName>
        <ecNumber evidence="2">2.7.10.2</ecNumber>
    </recommendedName>
</protein>
<dbReference type="InterPro" id="IPR033756">
    <property type="entry name" value="YlxH/NBP35"/>
</dbReference>
<proteinExistence type="inferred from homology"/>
<dbReference type="GO" id="GO:0004715">
    <property type="term" value="F:non-membrane spanning protein tyrosine kinase activity"/>
    <property type="evidence" value="ECO:0007669"/>
    <property type="project" value="UniProtKB-EC"/>
</dbReference>
<evidence type="ECO:0000256" key="6">
    <source>
        <dbReference type="ARBA" id="ARBA00022840"/>
    </source>
</evidence>
<evidence type="ECO:0000313" key="12">
    <source>
        <dbReference type="EMBL" id="RUR79685.1"/>
    </source>
</evidence>